<sequence>TVDETKPKQKKPKSPVVVEPETSSFLFTQNIDLSKVDPVTLEVDKTKPSIQHMSSPKRDITRIDPALLETLNSKLSQIESDSPTSSKTESLKPDMKLKVQKLISEIKPDIIARHKIEQITQK</sequence>
<organism evidence="2 3">
    <name type="scientific">Ignelater luminosus</name>
    <name type="common">Cucubano</name>
    <name type="synonym">Pyrophorus luminosus</name>
    <dbReference type="NCBI Taxonomy" id="2038154"/>
    <lineage>
        <taxon>Eukaryota</taxon>
        <taxon>Metazoa</taxon>
        <taxon>Ecdysozoa</taxon>
        <taxon>Arthropoda</taxon>
        <taxon>Hexapoda</taxon>
        <taxon>Insecta</taxon>
        <taxon>Pterygota</taxon>
        <taxon>Neoptera</taxon>
        <taxon>Endopterygota</taxon>
        <taxon>Coleoptera</taxon>
        <taxon>Polyphaga</taxon>
        <taxon>Elateriformia</taxon>
        <taxon>Elateroidea</taxon>
        <taxon>Elateridae</taxon>
        <taxon>Agrypninae</taxon>
        <taxon>Pyrophorini</taxon>
        <taxon>Ignelater</taxon>
    </lineage>
</organism>
<gene>
    <name evidence="2" type="ORF">ILUMI_05735</name>
</gene>
<protein>
    <submittedName>
        <fullName evidence="2">Uncharacterized protein</fullName>
    </submittedName>
</protein>
<reference evidence="2" key="1">
    <citation type="submission" date="2019-08" db="EMBL/GenBank/DDBJ databases">
        <title>The genome of the North American firefly Photinus pyralis.</title>
        <authorList>
            <consortium name="Photinus pyralis genome working group"/>
            <person name="Fallon T.R."/>
            <person name="Sander Lower S.E."/>
            <person name="Weng J.-K."/>
        </authorList>
    </citation>
    <scope>NUCLEOTIDE SEQUENCE</scope>
    <source>
        <strain evidence="2">TRF0915ILg1</strain>
        <tissue evidence="2">Whole body</tissue>
    </source>
</reference>
<dbReference type="AlphaFoldDB" id="A0A8K0DBD5"/>
<comment type="caution">
    <text evidence="2">The sequence shown here is derived from an EMBL/GenBank/DDBJ whole genome shotgun (WGS) entry which is preliminary data.</text>
</comment>
<accession>A0A8K0DBD5</accession>
<keyword evidence="3" id="KW-1185">Reference proteome</keyword>
<proteinExistence type="predicted"/>
<feature type="non-terminal residue" evidence="2">
    <location>
        <position position="122"/>
    </location>
</feature>
<feature type="compositionally biased region" description="Polar residues" evidence="1">
    <location>
        <begin position="74"/>
        <end position="88"/>
    </location>
</feature>
<dbReference type="OrthoDB" id="9990815at2759"/>
<dbReference type="EMBL" id="VTPC01002186">
    <property type="protein sequence ID" value="KAF2900452.1"/>
    <property type="molecule type" value="Genomic_DNA"/>
</dbReference>
<evidence type="ECO:0000256" key="1">
    <source>
        <dbReference type="SAM" id="MobiDB-lite"/>
    </source>
</evidence>
<evidence type="ECO:0000313" key="3">
    <source>
        <dbReference type="Proteomes" id="UP000801492"/>
    </source>
</evidence>
<feature type="region of interest" description="Disordered" evidence="1">
    <location>
        <begin position="74"/>
        <end position="93"/>
    </location>
</feature>
<evidence type="ECO:0000313" key="2">
    <source>
        <dbReference type="EMBL" id="KAF2900452.1"/>
    </source>
</evidence>
<feature type="non-terminal residue" evidence="2">
    <location>
        <position position="1"/>
    </location>
</feature>
<dbReference type="Proteomes" id="UP000801492">
    <property type="component" value="Unassembled WGS sequence"/>
</dbReference>
<name>A0A8K0DBD5_IGNLU</name>